<dbReference type="GO" id="GO:0070300">
    <property type="term" value="F:phosphatidic acid binding"/>
    <property type="evidence" value="ECO:0007669"/>
    <property type="project" value="TreeGrafter"/>
</dbReference>
<dbReference type="SUPFAM" id="SSF55154">
    <property type="entry name" value="CYTH-like phosphatases"/>
    <property type="match status" value="1"/>
</dbReference>
<gene>
    <name evidence="2" type="ORF">A3I30_00405</name>
</gene>
<dbReference type="InterPro" id="IPR038727">
    <property type="entry name" value="NadR/Ttd14_AAA_dom"/>
</dbReference>
<dbReference type="Pfam" id="PF13521">
    <property type="entry name" value="AAA_28"/>
    <property type="match status" value="1"/>
</dbReference>
<dbReference type="Proteomes" id="UP000177197">
    <property type="component" value="Unassembled WGS sequence"/>
</dbReference>
<dbReference type="InterPro" id="IPR027417">
    <property type="entry name" value="P-loop_NTPase"/>
</dbReference>
<name>A0A1F5CAK3_9BACT</name>
<dbReference type="AlphaFoldDB" id="A0A1F5CAK3"/>
<accession>A0A1F5CAK3</accession>
<evidence type="ECO:0000259" key="1">
    <source>
        <dbReference type="PROSITE" id="PS51707"/>
    </source>
</evidence>
<comment type="caution">
    <text evidence="2">The sequence shown here is derived from an EMBL/GenBank/DDBJ whole genome shotgun (WGS) entry which is preliminary data.</text>
</comment>
<dbReference type="GO" id="GO:0035091">
    <property type="term" value="F:phosphatidylinositol binding"/>
    <property type="evidence" value="ECO:0007669"/>
    <property type="project" value="TreeGrafter"/>
</dbReference>
<dbReference type="SMART" id="SM01118">
    <property type="entry name" value="CYTH"/>
    <property type="match status" value="1"/>
</dbReference>
<dbReference type="SUPFAM" id="SSF52540">
    <property type="entry name" value="P-loop containing nucleoside triphosphate hydrolases"/>
    <property type="match status" value="1"/>
</dbReference>
<dbReference type="EMBL" id="MEYV01000017">
    <property type="protein sequence ID" value="OGD39855.1"/>
    <property type="molecule type" value="Genomic_DNA"/>
</dbReference>
<dbReference type="Pfam" id="PF01928">
    <property type="entry name" value="CYTH"/>
    <property type="match status" value="1"/>
</dbReference>
<dbReference type="Gene3D" id="2.40.320.10">
    <property type="entry name" value="Hypothetical Protein Pfu-838710-001"/>
    <property type="match status" value="1"/>
</dbReference>
<evidence type="ECO:0000313" key="3">
    <source>
        <dbReference type="Proteomes" id="UP000177197"/>
    </source>
</evidence>
<dbReference type="InterPro" id="IPR033469">
    <property type="entry name" value="CYTH-like_dom_sf"/>
</dbReference>
<organism evidence="2 3">
    <name type="scientific">Candidatus Azambacteria bacterium RIFCSPLOWO2_02_FULL_44_14</name>
    <dbReference type="NCBI Taxonomy" id="1797306"/>
    <lineage>
        <taxon>Bacteria</taxon>
        <taxon>Candidatus Azamiibacteriota</taxon>
    </lineage>
</organism>
<evidence type="ECO:0000313" key="2">
    <source>
        <dbReference type="EMBL" id="OGD39855.1"/>
    </source>
</evidence>
<proteinExistence type="predicted"/>
<protein>
    <recommendedName>
        <fullName evidence="1">CYTH domain-containing protein</fullName>
    </recommendedName>
</protein>
<dbReference type="GO" id="GO:0005525">
    <property type="term" value="F:GTP binding"/>
    <property type="evidence" value="ECO:0007669"/>
    <property type="project" value="TreeGrafter"/>
</dbReference>
<sequence>MQKVPEIVLTGGPCSGKTTAEAYLSEKLRDKGIRAFLASESATMIITGGVHDIVRLAREDRPKYLHAEKQMVLLHLDLRRRFNQLAKGFPEEKRVVICNRSVMDAAAYMTEEEFKALLEDCGISLSEARDSFDAIFHLVTAAKGAERFYTKENNPARYESAEEAREADERTLAAWIGHPHLKIIDNSTGFEQKMKRLLSAVCRVLGIPASIEIERKFLLSRPPFIPSIPSRVQKVSIEQVYLISAKNPDESIRIRKRSQGDYSVYYKTRKSGAAGQGIANVRQETESVIKAMDYLHLKTFQDPRIDIIRKNRYCFVYNNQYFELDEFTEPKHLRSLWLLEIELTEENDRLELPPFIQIKREVTNERAYTNYELAKIL</sequence>
<dbReference type="PANTHER" id="PTHR34932">
    <property type="entry name" value="TRPL TRANSLOCATION DEFECT PROTEIN 14"/>
    <property type="match status" value="1"/>
</dbReference>
<feature type="domain" description="CYTH" evidence="1">
    <location>
        <begin position="210"/>
        <end position="374"/>
    </location>
</feature>
<reference evidence="2 3" key="1">
    <citation type="journal article" date="2016" name="Nat. Commun.">
        <title>Thousands of microbial genomes shed light on interconnected biogeochemical processes in an aquifer system.</title>
        <authorList>
            <person name="Anantharaman K."/>
            <person name="Brown C.T."/>
            <person name="Hug L.A."/>
            <person name="Sharon I."/>
            <person name="Castelle C.J."/>
            <person name="Probst A.J."/>
            <person name="Thomas B.C."/>
            <person name="Singh A."/>
            <person name="Wilkins M.J."/>
            <person name="Karaoz U."/>
            <person name="Brodie E.L."/>
            <person name="Williams K.H."/>
            <person name="Hubbard S.S."/>
            <person name="Banfield J.F."/>
        </authorList>
    </citation>
    <scope>NUCLEOTIDE SEQUENCE [LARGE SCALE GENOMIC DNA]</scope>
</reference>
<dbReference type="InterPro" id="IPR053227">
    <property type="entry name" value="TRPL-trafficking_regulator"/>
</dbReference>
<dbReference type="Gene3D" id="3.40.50.300">
    <property type="entry name" value="P-loop containing nucleotide triphosphate hydrolases"/>
    <property type="match status" value="1"/>
</dbReference>
<dbReference type="PROSITE" id="PS51707">
    <property type="entry name" value="CYTH"/>
    <property type="match status" value="1"/>
</dbReference>
<dbReference type="PANTHER" id="PTHR34932:SF1">
    <property type="entry name" value="TRPL TRANSLOCATION DEFECT PROTEIN 14"/>
    <property type="match status" value="1"/>
</dbReference>
<dbReference type="InterPro" id="IPR023577">
    <property type="entry name" value="CYTH_domain"/>
</dbReference>